<keyword evidence="4" id="KW-1185">Reference proteome</keyword>
<dbReference type="EnsemblPlants" id="novel_model_7357_5bd9a17a">
    <property type="protein sequence ID" value="cds.novel_model_7357_5bd9a17a"/>
    <property type="gene ID" value="novel_gene_3900_5bd9a17a"/>
</dbReference>
<dbReference type="EMBL" id="UZAU01000821">
    <property type="status" value="NOT_ANNOTATED_CDS"/>
    <property type="molecule type" value="Genomic_DNA"/>
</dbReference>
<dbReference type="Pfam" id="PF01300">
    <property type="entry name" value="Sua5_yciO_yrdC"/>
    <property type="match status" value="1"/>
</dbReference>
<accession>A0A803RBB7</accession>
<dbReference type="InterPro" id="IPR017945">
    <property type="entry name" value="DHBP_synth_RibB-like_a/b_dom"/>
</dbReference>
<dbReference type="GO" id="GO:0003725">
    <property type="term" value="F:double-stranded RNA binding"/>
    <property type="evidence" value="ECO:0007669"/>
    <property type="project" value="InterPro"/>
</dbReference>
<dbReference type="PANTHER" id="PTHR42828">
    <property type="entry name" value="DHBP SYNTHASE RIBB-LIKE ALPHA/BETA DOMAIN-CONTAINING PROTEIN"/>
    <property type="match status" value="1"/>
</dbReference>
<dbReference type="Gene3D" id="3.90.870.10">
    <property type="entry name" value="DHBP synthase"/>
    <property type="match status" value="1"/>
</dbReference>
<name>A0A803RBB7_CANSA</name>
<feature type="domain" description="YrdC-like" evidence="2">
    <location>
        <begin position="2"/>
        <end position="64"/>
    </location>
</feature>
<evidence type="ECO:0000256" key="1">
    <source>
        <dbReference type="ARBA" id="ARBA00015492"/>
    </source>
</evidence>
<dbReference type="Proteomes" id="UP000596661">
    <property type="component" value="Unassembled WGS sequence"/>
</dbReference>
<dbReference type="SUPFAM" id="SSF55821">
    <property type="entry name" value="YrdC/RibB"/>
    <property type="match status" value="1"/>
</dbReference>
<dbReference type="AlphaFoldDB" id="A0A803RBB7"/>
<proteinExistence type="predicted"/>
<dbReference type="InterPro" id="IPR052532">
    <property type="entry name" value="SUA5_domain"/>
</dbReference>
<evidence type="ECO:0000259" key="2">
    <source>
        <dbReference type="Pfam" id="PF01300"/>
    </source>
</evidence>
<dbReference type="PANTHER" id="PTHR42828:SF3">
    <property type="entry name" value="THREONYLCARBAMOYL-AMP SYNTHASE"/>
    <property type="match status" value="1"/>
</dbReference>
<reference evidence="3" key="1">
    <citation type="submission" date="2021-03" db="UniProtKB">
        <authorList>
            <consortium name="EnsemblPlants"/>
        </authorList>
    </citation>
    <scope>IDENTIFICATION</scope>
</reference>
<dbReference type="Gramene" id="novel_model_7357_5bd9a17a">
    <property type="protein sequence ID" value="cds.novel_model_7357_5bd9a17a"/>
    <property type="gene ID" value="novel_gene_3900_5bd9a17a"/>
</dbReference>
<dbReference type="InterPro" id="IPR006070">
    <property type="entry name" value="Sua5-like_dom"/>
</dbReference>
<evidence type="ECO:0000313" key="3">
    <source>
        <dbReference type="EnsemblPlants" id="cds.novel_model_7357_5bd9a17a"/>
    </source>
</evidence>
<organism evidence="3 4">
    <name type="scientific">Cannabis sativa</name>
    <name type="common">Hemp</name>
    <name type="synonym">Marijuana</name>
    <dbReference type="NCBI Taxonomy" id="3483"/>
    <lineage>
        <taxon>Eukaryota</taxon>
        <taxon>Viridiplantae</taxon>
        <taxon>Streptophyta</taxon>
        <taxon>Embryophyta</taxon>
        <taxon>Tracheophyta</taxon>
        <taxon>Spermatophyta</taxon>
        <taxon>Magnoliopsida</taxon>
        <taxon>eudicotyledons</taxon>
        <taxon>Gunneridae</taxon>
        <taxon>Pentapetalae</taxon>
        <taxon>rosids</taxon>
        <taxon>fabids</taxon>
        <taxon>Rosales</taxon>
        <taxon>Cannabaceae</taxon>
        <taxon>Cannabis</taxon>
    </lineage>
</organism>
<sequence length="85" mass="9432">MEAPLISTSVKSLNENEWMLDPVAIADTYRPEGLDFIVDAGLRVADPSTVVDMTVNPPKIIRQGKGPKLSWMAAEDYDELDEEKP</sequence>
<evidence type="ECO:0000313" key="4">
    <source>
        <dbReference type="Proteomes" id="UP000596661"/>
    </source>
</evidence>
<protein>
    <recommendedName>
        <fullName evidence="1">Threonylcarbamoyl-AMP synthase</fullName>
    </recommendedName>
</protein>